<accession>A0A0F9MMY0</accession>
<organism evidence="1">
    <name type="scientific">marine sediment metagenome</name>
    <dbReference type="NCBI Taxonomy" id="412755"/>
    <lineage>
        <taxon>unclassified sequences</taxon>
        <taxon>metagenomes</taxon>
        <taxon>ecological metagenomes</taxon>
    </lineage>
</organism>
<proteinExistence type="predicted"/>
<dbReference type="AlphaFoldDB" id="A0A0F9MMY0"/>
<gene>
    <name evidence="1" type="ORF">LCGC14_1071690</name>
</gene>
<name>A0A0F9MMY0_9ZZZZ</name>
<dbReference type="EMBL" id="LAZR01004620">
    <property type="protein sequence ID" value="KKN06979.1"/>
    <property type="molecule type" value="Genomic_DNA"/>
</dbReference>
<evidence type="ECO:0000313" key="1">
    <source>
        <dbReference type="EMBL" id="KKN06979.1"/>
    </source>
</evidence>
<sequence>MKKEEIENLIKEAGEKKTWRFDWYFPFIHRYTWVFGGWCGLCGKWNWQWREKYSFCEATYACKECQKTT</sequence>
<reference evidence="1" key="1">
    <citation type="journal article" date="2015" name="Nature">
        <title>Complex archaea that bridge the gap between prokaryotes and eukaryotes.</title>
        <authorList>
            <person name="Spang A."/>
            <person name="Saw J.H."/>
            <person name="Jorgensen S.L."/>
            <person name="Zaremba-Niedzwiedzka K."/>
            <person name="Martijn J."/>
            <person name="Lind A.E."/>
            <person name="van Eijk R."/>
            <person name="Schleper C."/>
            <person name="Guy L."/>
            <person name="Ettema T.J."/>
        </authorList>
    </citation>
    <scope>NUCLEOTIDE SEQUENCE</scope>
</reference>
<comment type="caution">
    <text evidence="1">The sequence shown here is derived from an EMBL/GenBank/DDBJ whole genome shotgun (WGS) entry which is preliminary data.</text>
</comment>
<protein>
    <submittedName>
        <fullName evidence="1">Uncharacterized protein</fullName>
    </submittedName>
</protein>